<evidence type="ECO:0000313" key="3">
    <source>
        <dbReference type="Proteomes" id="UP000199114"/>
    </source>
</evidence>
<feature type="domain" description="Halobacterial output" evidence="1">
    <location>
        <begin position="10"/>
        <end position="83"/>
    </location>
</feature>
<dbReference type="STRING" id="1186196.SAMN04489841_1656"/>
<evidence type="ECO:0000259" key="1">
    <source>
        <dbReference type="Pfam" id="PF18545"/>
    </source>
</evidence>
<proteinExistence type="predicted"/>
<name>A0A1H9FRD8_9EURY</name>
<dbReference type="Proteomes" id="UP000199114">
    <property type="component" value="Unassembled WGS sequence"/>
</dbReference>
<evidence type="ECO:0000313" key="2">
    <source>
        <dbReference type="EMBL" id="SEQ40490.1"/>
    </source>
</evidence>
<protein>
    <recommendedName>
        <fullName evidence="1">Halobacterial output domain-containing protein</fullName>
    </recommendedName>
</protein>
<sequence length="85" mass="9062">MPVVSPVQTKLPSIAIVESVAAHEGVDPVDLEVPLYDVIDPDALDTLLQGASKDEPTEPLEIEFTYVGYDVTVTRDGAVHVTESG</sequence>
<dbReference type="AlphaFoldDB" id="A0A1H9FRD8"/>
<dbReference type="InterPro" id="IPR040624">
    <property type="entry name" value="HalOD1"/>
</dbReference>
<organism evidence="2 3">
    <name type="scientific">Natrinema salaciae</name>
    <dbReference type="NCBI Taxonomy" id="1186196"/>
    <lineage>
        <taxon>Archaea</taxon>
        <taxon>Methanobacteriati</taxon>
        <taxon>Methanobacteriota</taxon>
        <taxon>Stenosarchaea group</taxon>
        <taxon>Halobacteria</taxon>
        <taxon>Halobacteriales</taxon>
        <taxon>Natrialbaceae</taxon>
        <taxon>Natrinema</taxon>
    </lineage>
</organism>
<accession>A0A1H9FRD8</accession>
<keyword evidence="3" id="KW-1185">Reference proteome</keyword>
<dbReference type="OrthoDB" id="181456at2157"/>
<reference evidence="3" key="1">
    <citation type="submission" date="2016-10" db="EMBL/GenBank/DDBJ databases">
        <authorList>
            <person name="Varghese N."/>
            <person name="Submissions S."/>
        </authorList>
    </citation>
    <scope>NUCLEOTIDE SEQUENCE [LARGE SCALE GENOMIC DNA]</scope>
    <source>
        <strain evidence="3">DSM 25055</strain>
    </source>
</reference>
<dbReference type="Pfam" id="PF18545">
    <property type="entry name" value="HalOD1"/>
    <property type="match status" value="1"/>
</dbReference>
<dbReference type="RefSeq" id="WP_090617195.1">
    <property type="nucleotide sequence ID" value="NZ_FOFD01000002.1"/>
</dbReference>
<gene>
    <name evidence="2" type="ORF">SAMN04489841_1656</name>
</gene>
<dbReference type="EMBL" id="FOFD01000002">
    <property type="protein sequence ID" value="SEQ40490.1"/>
    <property type="molecule type" value="Genomic_DNA"/>
</dbReference>